<keyword evidence="1" id="KW-0482">Metalloprotease</keyword>
<name>A0ACA9YDU2_9ASCO</name>
<keyword evidence="1" id="KW-0378">Hydrolase</keyword>
<keyword evidence="2" id="KW-1185">Reference proteome</keyword>
<evidence type="ECO:0000313" key="1">
    <source>
        <dbReference type="EMBL" id="CAH6722887.1"/>
    </source>
</evidence>
<protein>
    <submittedName>
        <fullName evidence="1">Probable metalloprotease Arx1p</fullName>
    </submittedName>
</protein>
<organism evidence="1 2">
    <name type="scientific">[Candida] jaroonii</name>
    <dbReference type="NCBI Taxonomy" id="467808"/>
    <lineage>
        <taxon>Eukaryota</taxon>
        <taxon>Fungi</taxon>
        <taxon>Dikarya</taxon>
        <taxon>Ascomycota</taxon>
        <taxon>Saccharomycotina</taxon>
        <taxon>Pichiomycetes</taxon>
        <taxon>Debaryomycetaceae</taxon>
        <taxon>Yamadazyma</taxon>
    </lineage>
</organism>
<accession>A0ACA9YDU2</accession>
<keyword evidence="1" id="KW-0645">Protease</keyword>
<proteinExistence type="predicted"/>
<sequence>MNQLAIRQEDANILLHQKNILDEQVIDKYRTAGTITETGLNYAIDLINQIYHFKSRQPLSVSQLCLMIDSLLVNMLSKVYLKCEKSITNPTSFNVNEVVSNFSPELDDSNEYFFKEGDIITINLGVQIDGYNSNVSHTICIYPPGDKPIGPLLGGKADSIIANYLCTKIVIALLGLSMTPEKLPLEARKFGNVVNGSMIKHYVNYIAEQFNCRVIPGSEIRQIRRFLSGQNELLEEKGYKGIKWYESDEEINIINKLGGETNSITKIFGEDTVKHQKGDEEFIIKSGEIYQINLKVASINDFNEIGIITTETINEYTGVNNKVNEFKMKPTIFIRDFIMNYKLKLKASRNLISKIDKKYSVYPFKLNYLTSSFPMKNNSLQEMNEIKSQILDNKLGLNEILNHNLVNAKPIQVIKFLPYKSVLDNHSVTSMGVNVDKLIKNSNVITDKSIESTTVLINNLNNELIQLSNNFEPVYCQSQFKLVDPTVEQLFNSLNGKFGVKVKKVNALPIKEQMDLD</sequence>
<dbReference type="EMBL" id="CALSDN010000011">
    <property type="protein sequence ID" value="CAH6722887.1"/>
    <property type="molecule type" value="Genomic_DNA"/>
</dbReference>
<reference evidence="1" key="1">
    <citation type="submission" date="2022-06" db="EMBL/GenBank/DDBJ databases">
        <authorList>
            <person name="Legras J.-L."/>
            <person name="Devillers H."/>
            <person name="Grondin C."/>
        </authorList>
    </citation>
    <scope>NUCLEOTIDE SEQUENCE</scope>
    <source>
        <strain evidence="1">CLIB 1444</strain>
    </source>
</reference>
<comment type="caution">
    <text evidence="1">The sequence shown here is derived from an EMBL/GenBank/DDBJ whole genome shotgun (WGS) entry which is preliminary data.</text>
</comment>
<evidence type="ECO:0000313" key="2">
    <source>
        <dbReference type="Proteomes" id="UP001152531"/>
    </source>
</evidence>
<dbReference type="Proteomes" id="UP001152531">
    <property type="component" value="Unassembled WGS sequence"/>
</dbReference>
<gene>
    <name evidence="1" type="ORF">CLIB1444_11S03400</name>
</gene>